<keyword evidence="1 13" id="KW-0813">Transport</keyword>
<evidence type="ECO:0000256" key="13">
    <source>
        <dbReference type="HAMAP-Rule" id="MF_00463"/>
    </source>
</evidence>
<keyword evidence="10 13" id="KW-0411">Iron-sulfur</keyword>
<dbReference type="InterPro" id="IPR017896">
    <property type="entry name" value="4Fe4S_Fe-S-bd"/>
</dbReference>
<dbReference type="PANTHER" id="PTHR42859:SF3">
    <property type="entry name" value="ION-TRANSLOCATING OXIDOREDUCTASE COMPLEX SUBUNIT B"/>
    <property type="match status" value="1"/>
</dbReference>
<gene>
    <name evidence="15" type="primary">rsxB</name>
    <name evidence="13" type="synonym">rnfB</name>
    <name evidence="15" type="ORF">J2R62_08325</name>
</gene>
<feature type="binding site" evidence="13 14">
    <location>
        <position position="116"/>
    </location>
    <ligand>
        <name>[4Fe-4S] cluster</name>
        <dbReference type="ChEBI" id="CHEBI:49883"/>
        <label>2</label>
    </ligand>
</feature>
<dbReference type="PROSITE" id="PS51379">
    <property type="entry name" value="4FE4S_FER_2"/>
    <property type="match status" value="2"/>
</dbReference>
<protein>
    <recommendedName>
        <fullName evidence="12 13">Ion-translocating oxidoreductase complex subunit B</fullName>
        <ecNumber evidence="13">7.-.-.-</ecNumber>
    </recommendedName>
    <alternativeName>
        <fullName evidence="13">Rnf electron transport complex subunit B</fullName>
    </alternativeName>
</protein>
<dbReference type="Pfam" id="PF04060">
    <property type="entry name" value="FeS"/>
    <property type="match status" value="1"/>
</dbReference>
<feature type="binding site" evidence="13 14">
    <location>
        <position position="73"/>
    </location>
    <ligand>
        <name>[4Fe-4S] cluster</name>
        <dbReference type="ChEBI" id="CHEBI:49883"/>
        <label>1</label>
    </ligand>
</feature>
<feature type="binding site" evidence="13 14">
    <location>
        <position position="146"/>
    </location>
    <ligand>
        <name>[4Fe-4S] cluster</name>
        <dbReference type="ChEBI" id="CHEBI:49883"/>
        <label>3</label>
    </ligand>
</feature>
<dbReference type="Pfam" id="PF14697">
    <property type="entry name" value="Fer4_21"/>
    <property type="match status" value="1"/>
</dbReference>
<comment type="similarity">
    <text evidence="13">Belongs to the 4Fe4S bacterial-type ferredoxin family. RnfB subfamily.</text>
</comment>
<keyword evidence="11 13" id="KW-0472">Membrane</keyword>
<dbReference type="PIRSF" id="PIRSF005784">
    <property type="entry name" value="Elect_transpt_RnfB"/>
    <property type="match status" value="1"/>
</dbReference>
<feature type="binding site" evidence="13 14">
    <location>
        <position position="57"/>
    </location>
    <ligand>
        <name>[4Fe-4S] cluster</name>
        <dbReference type="ChEBI" id="CHEBI:49883"/>
        <label>1</label>
    </ligand>
</feature>
<dbReference type="InterPro" id="IPR016463">
    <property type="entry name" value="RnfB/RsxB_Proteobac"/>
</dbReference>
<dbReference type="GO" id="GO:0022900">
    <property type="term" value="P:electron transport chain"/>
    <property type="evidence" value="ECO:0007669"/>
    <property type="project" value="UniProtKB-UniRule"/>
</dbReference>
<keyword evidence="2 13" id="KW-1003">Cell membrane</keyword>
<evidence type="ECO:0000313" key="16">
    <source>
        <dbReference type="Proteomes" id="UP000664658"/>
    </source>
</evidence>
<reference evidence="15" key="1">
    <citation type="submission" date="2021-03" db="EMBL/GenBank/DDBJ databases">
        <title>Plesiomonas shigelloides zfcc0051, isolated from zebrafish feces.</title>
        <authorList>
            <person name="Vanderhoek Z."/>
            <person name="Gaulke C."/>
        </authorList>
    </citation>
    <scope>NUCLEOTIDE SEQUENCE</scope>
    <source>
        <strain evidence="15">Zfcc0051</strain>
    </source>
</reference>
<accession>A0A1A9AVV5</accession>
<keyword evidence="8 13" id="KW-0249">Electron transport</keyword>
<organism evidence="15 16">
    <name type="scientific">Plesiomonas shigelloides</name>
    <name type="common">Aeromonas shigelloides</name>
    <dbReference type="NCBI Taxonomy" id="703"/>
    <lineage>
        <taxon>Bacteria</taxon>
        <taxon>Pseudomonadati</taxon>
        <taxon>Pseudomonadota</taxon>
        <taxon>Gammaproteobacteria</taxon>
        <taxon>Enterobacterales</taxon>
        <taxon>Enterobacteriaceae</taxon>
        <taxon>Plesiomonas</taxon>
    </lineage>
</organism>
<dbReference type="EC" id="7.-.-.-" evidence="13"/>
<keyword evidence="4 13" id="KW-0997">Cell inner membrane</keyword>
<dbReference type="Proteomes" id="UP000664658">
    <property type="component" value="Unassembled WGS sequence"/>
</dbReference>
<dbReference type="InterPro" id="IPR017900">
    <property type="entry name" value="4Fe4S_Fe_S_CS"/>
</dbReference>
<evidence type="ECO:0000256" key="6">
    <source>
        <dbReference type="ARBA" id="ARBA00022737"/>
    </source>
</evidence>
<evidence type="ECO:0000256" key="7">
    <source>
        <dbReference type="ARBA" id="ARBA00022967"/>
    </source>
</evidence>
<name>A0A1A9AVV5_PLESH</name>
<dbReference type="PANTHER" id="PTHR42859">
    <property type="entry name" value="OXIDOREDUCTASE"/>
    <property type="match status" value="1"/>
</dbReference>
<feature type="binding site" evidence="13 14">
    <location>
        <position position="152"/>
    </location>
    <ligand>
        <name>[4Fe-4S] cluster</name>
        <dbReference type="ChEBI" id="CHEBI:49883"/>
        <label>3</label>
    </ligand>
</feature>
<feature type="region of interest" description="Hydrophobic" evidence="13">
    <location>
        <begin position="1"/>
        <end position="26"/>
    </location>
</feature>
<dbReference type="GeneID" id="69706165"/>
<dbReference type="FunFam" id="1.10.15.40:FF:000001">
    <property type="entry name" value="Ion-translocating oxidoreductase complex subunit B"/>
    <property type="match status" value="1"/>
</dbReference>
<comment type="cofactor">
    <cofactor evidence="13 14">
        <name>[4Fe-4S] cluster</name>
        <dbReference type="ChEBI" id="CHEBI:49883"/>
    </cofactor>
    <text evidence="13 14">Binds 3 [4Fe-4S] clusters.</text>
</comment>
<evidence type="ECO:0000256" key="8">
    <source>
        <dbReference type="ARBA" id="ARBA00022982"/>
    </source>
</evidence>
<keyword evidence="3 13" id="KW-0004">4Fe-4S</keyword>
<dbReference type="NCBIfam" id="NF003475">
    <property type="entry name" value="PRK05113.1"/>
    <property type="match status" value="1"/>
</dbReference>
<dbReference type="AlphaFoldDB" id="A0A1A9AVV5"/>
<evidence type="ECO:0000256" key="1">
    <source>
        <dbReference type="ARBA" id="ARBA00022448"/>
    </source>
</evidence>
<dbReference type="InterPro" id="IPR010207">
    <property type="entry name" value="Elect_transpt_cplx_RnfB/RsxB"/>
</dbReference>
<comment type="function">
    <text evidence="13">Part of a membrane-bound complex that couples electron transfer with translocation of ions across the membrane.</text>
</comment>
<dbReference type="NCBIfam" id="TIGR01944">
    <property type="entry name" value="rnfB"/>
    <property type="match status" value="1"/>
</dbReference>
<proteinExistence type="inferred from homology"/>
<dbReference type="PROSITE" id="PS00198">
    <property type="entry name" value="4FE4S_FER_1"/>
    <property type="match status" value="1"/>
</dbReference>
<evidence type="ECO:0000256" key="12">
    <source>
        <dbReference type="ARBA" id="ARBA00067794"/>
    </source>
</evidence>
<feature type="binding site" evidence="13 14">
    <location>
        <position position="52"/>
    </location>
    <ligand>
        <name>[4Fe-4S] cluster</name>
        <dbReference type="ChEBI" id="CHEBI:49883"/>
        <label>1</label>
    </ligand>
</feature>
<dbReference type="SUPFAM" id="SSF54862">
    <property type="entry name" value="4Fe-4S ferredoxins"/>
    <property type="match status" value="1"/>
</dbReference>
<evidence type="ECO:0000256" key="3">
    <source>
        <dbReference type="ARBA" id="ARBA00022485"/>
    </source>
</evidence>
<comment type="caution">
    <text evidence="15">The sequence shown here is derived from an EMBL/GenBank/DDBJ whole genome shotgun (WGS) entry which is preliminary data.</text>
</comment>
<dbReference type="InterPro" id="IPR007202">
    <property type="entry name" value="4Fe-4S_dom"/>
</dbReference>
<keyword evidence="6 13" id="KW-0677">Repeat</keyword>
<dbReference type="GO" id="GO:0051539">
    <property type="term" value="F:4 iron, 4 sulfur cluster binding"/>
    <property type="evidence" value="ECO:0007669"/>
    <property type="project" value="UniProtKB-UniRule"/>
</dbReference>
<dbReference type="InterPro" id="IPR050294">
    <property type="entry name" value="RnfB_subfamily"/>
</dbReference>
<feature type="binding site" evidence="13 14">
    <location>
        <position position="156"/>
    </location>
    <ligand>
        <name>[4Fe-4S] cluster</name>
        <dbReference type="ChEBI" id="CHEBI:49883"/>
        <label>2</label>
    </ligand>
</feature>
<dbReference type="HAMAP" id="MF_00463">
    <property type="entry name" value="RsxB_RnfB"/>
    <property type="match status" value="1"/>
</dbReference>
<dbReference type="PROSITE" id="PS51656">
    <property type="entry name" value="4FE4S"/>
    <property type="match status" value="1"/>
</dbReference>
<dbReference type="Gene3D" id="1.10.15.40">
    <property type="entry name" value="Electron transport complex subunit B, putative Fe-S cluster"/>
    <property type="match status" value="1"/>
</dbReference>
<dbReference type="GO" id="GO:0009055">
    <property type="term" value="F:electron transfer activity"/>
    <property type="evidence" value="ECO:0007669"/>
    <property type="project" value="InterPro"/>
</dbReference>
<dbReference type="KEGG" id="pshi:SAMEA2665130_1301"/>
<evidence type="ECO:0000256" key="11">
    <source>
        <dbReference type="ARBA" id="ARBA00023136"/>
    </source>
</evidence>
<feature type="binding site" evidence="13 14">
    <location>
        <position position="149"/>
    </location>
    <ligand>
        <name>[4Fe-4S] cluster</name>
        <dbReference type="ChEBI" id="CHEBI:49883"/>
        <label>3</label>
    </ligand>
</feature>
<dbReference type="EMBL" id="JAFNAA010000007">
    <property type="protein sequence ID" value="MBO1108227.1"/>
    <property type="molecule type" value="Genomic_DNA"/>
</dbReference>
<keyword evidence="9 13" id="KW-0408">Iron</keyword>
<dbReference type="GO" id="GO:0005886">
    <property type="term" value="C:plasma membrane"/>
    <property type="evidence" value="ECO:0007669"/>
    <property type="project" value="UniProtKB-SubCell"/>
</dbReference>
<evidence type="ECO:0000256" key="2">
    <source>
        <dbReference type="ARBA" id="ARBA00022475"/>
    </source>
</evidence>
<evidence type="ECO:0000256" key="9">
    <source>
        <dbReference type="ARBA" id="ARBA00023004"/>
    </source>
</evidence>
<evidence type="ECO:0000256" key="4">
    <source>
        <dbReference type="ARBA" id="ARBA00022519"/>
    </source>
</evidence>
<keyword evidence="5 13" id="KW-0479">Metal-binding</keyword>
<feature type="binding site" evidence="13 14">
    <location>
        <position position="119"/>
    </location>
    <ligand>
        <name>[4Fe-4S] cluster</name>
        <dbReference type="ChEBI" id="CHEBI:49883"/>
        <label>2</label>
    </ligand>
</feature>
<comment type="subunit">
    <text evidence="13">The complex is composed of six subunits: RnfA, RnfB, RnfC, RnfD, RnfE and RnfG.</text>
</comment>
<comment type="caution">
    <text evidence="13">Lacks conserved residue(s) required for the propagation of feature annotation.</text>
</comment>
<dbReference type="RefSeq" id="WP_010861766.1">
    <property type="nucleotide sequence ID" value="NZ_CP027852.1"/>
</dbReference>
<feature type="binding site" evidence="13 14">
    <location>
        <position position="122"/>
    </location>
    <ligand>
        <name>[4Fe-4S] cluster</name>
        <dbReference type="ChEBI" id="CHEBI:49883"/>
        <label>2</label>
    </ligand>
</feature>
<feature type="binding site" evidence="13 14">
    <location>
        <position position="126"/>
    </location>
    <ligand>
        <name>[4Fe-4S] cluster</name>
        <dbReference type="ChEBI" id="CHEBI:49883"/>
        <label>3</label>
    </ligand>
</feature>
<evidence type="ECO:0000256" key="10">
    <source>
        <dbReference type="ARBA" id="ARBA00023014"/>
    </source>
</evidence>
<feature type="binding site" evidence="13 14">
    <location>
        <position position="49"/>
    </location>
    <ligand>
        <name>[4Fe-4S] cluster</name>
        <dbReference type="ChEBI" id="CHEBI:49883"/>
        <label>1</label>
    </ligand>
</feature>
<keyword evidence="7 13" id="KW-1278">Translocase</keyword>
<evidence type="ECO:0000256" key="5">
    <source>
        <dbReference type="ARBA" id="ARBA00022723"/>
    </source>
</evidence>
<evidence type="ECO:0000256" key="14">
    <source>
        <dbReference type="PIRSR" id="PIRSR005784-1"/>
    </source>
</evidence>
<comment type="subcellular location">
    <subcellularLocation>
        <location evidence="13">Cell inner membrane</location>
    </subcellularLocation>
</comment>
<dbReference type="GO" id="GO:0046872">
    <property type="term" value="F:metal ion binding"/>
    <property type="evidence" value="ECO:0007669"/>
    <property type="project" value="UniProtKB-KW"/>
</dbReference>
<dbReference type="Gene3D" id="3.30.70.20">
    <property type="match status" value="1"/>
</dbReference>
<sequence length="186" mass="19722">MMTLFWAVLALIGLALLFGVLLGFASIKFKVEADPIVDQLDAILPQSQCGQCGYPGCRPYAEAVSNGEQINKCAPGGEAVVLKIADLLGVEPPAADANAENAEPRKFVAFIHEEQCIGCTKCIQACPVDAIIGSTKSVHTVISDLCTGCDLCVAPCPTDCIEMQPVSVTPDTWKWDLNTIPVKVVS</sequence>
<evidence type="ECO:0000313" key="15">
    <source>
        <dbReference type="EMBL" id="MBO1108227.1"/>
    </source>
</evidence>